<feature type="region of interest" description="Disordered" evidence="1">
    <location>
        <begin position="372"/>
        <end position="408"/>
    </location>
</feature>
<dbReference type="InterPro" id="IPR053858">
    <property type="entry name" value="Arb2_dom"/>
</dbReference>
<keyword evidence="4" id="KW-1185">Reference proteome</keyword>
<dbReference type="PANTHER" id="PTHR21357">
    <property type="entry name" value="FAM172 FAMILY PROTEIN HOMOLOG CG10038"/>
    <property type="match status" value="1"/>
</dbReference>
<feature type="region of interest" description="Disordered" evidence="1">
    <location>
        <begin position="458"/>
        <end position="541"/>
    </location>
</feature>
<dbReference type="InterPro" id="IPR048263">
    <property type="entry name" value="Arb2"/>
</dbReference>
<dbReference type="GO" id="GO:0035197">
    <property type="term" value="F:siRNA binding"/>
    <property type="evidence" value="ECO:0007669"/>
    <property type="project" value="TreeGrafter"/>
</dbReference>
<reference evidence="3 4" key="1">
    <citation type="submission" date="2023-10" db="EMBL/GenBank/DDBJ databases">
        <title>Draft genome sequence of Xylaria bambusicola isolate GMP-LS, the root and basal stem rot pathogen of sugarcane in Indonesia.</title>
        <authorList>
            <person name="Selvaraj P."/>
            <person name="Muralishankar V."/>
            <person name="Muruganantham S."/>
            <person name="Sp S."/>
            <person name="Haryani S."/>
            <person name="Lau K.J.X."/>
            <person name="Naqvi N.I."/>
        </authorList>
    </citation>
    <scope>NUCLEOTIDE SEQUENCE [LARGE SCALE GENOMIC DNA]</scope>
    <source>
        <strain evidence="3">GMP-LS</strain>
    </source>
</reference>
<dbReference type="Pfam" id="PF22749">
    <property type="entry name" value="Arb2"/>
    <property type="match status" value="1"/>
</dbReference>
<feature type="domain" description="Arb2" evidence="2">
    <location>
        <begin position="15"/>
        <end position="300"/>
    </location>
</feature>
<evidence type="ECO:0000259" key="2">
    <source>
        <dbReference type="Pfam" id="PF22749"/>
    </source>
</evidence>
<feature type="compositionally biased region" description="Basic and acidic residues" evidence="1">
    <location>
        <begin position="508"/>
        <end position="521"/>
    </location>
</feature>
<dbReference type="GO" id="GO:0005634">
    <property type="term" value="C:nucleus"/>
    <property type="evidence" value="ECO:0007669"/>
    <property type="project" value="TreeGrafter"/>
</dbReference>
<accession>A0AAN7UJ42</accession>
<evidence type="ECO:0000313" key="4">
    <source>
        <dbReference type="Proteomes" id="UP001305414"/>
    </source>
</evidence>
<comment type="caution">
    <text evidence="3">The sequence shown here is derived from an EMBL/GenBank/DDBJ whole genome shotgun (WGS) entry which is preliminary data.</text>
</comment>
<dbReference type="AlphaFoldDB" id="A0AAN7UJ42"/>
<dbReference type="EMBL" id="JAWHQM010000004">
    <property type="protein sequence ID" value="KAK5626804.1"/>
    <property type="molecule type" value="Genomic_DNA"/>
</dbReference>
<feature type="compositionally biased region" description="Basic and acidic residues" evidence="1">
    <location>
        <begin position="528"/>
        <end position="541"/>
    </location>
</feature>
<organism evidence="3 4">
    <name type="scientific">Xylaria bambusicola</name>
    <dbReference type="NCBI Taxonomy" id="326684"/>
    <lineage>
        <taxon>Eukaryota</taxon>
        <taxon>Fungi</taxon>
        <taxon>Dikarya</taxon>
        <taxon>Ascomycota</taxon>
        <taxon>Pezizomycotina</taxon>
        <taxon>Sordariomycetes</taxon>
        <taxon>Xylariomycetidae</taxon>
        <taxon>Xylariales</taxon>
        <taxon>Xylariaceae</taxon>
        <taxon>Xylaria</taxon>
    </lineage>
</organism>
<gene>
    <name evidence="3" type="ORF">RRF57_002519</name>
</gene>
<dbReference type="Proteomes" id="UP001305414">
    <property type="component" value="Unassembled WGS sequence"/>
</dbReference>
<sequence>MFARKWSSLPEDPKFKSNLKDLGYFINKDDEVRSIENEDDYFKYFLNRNSRINDRQRFAMNQAIQDVILERLNGLGLSSLTLPLEADPSSTPHVPILVTPGLQDKSRVVIIFGETHQDLGALAHRVLGGPGGINKGSLISAVKVLLQKQSSPTDFSPPGIILANMGELIWWPEGGRTLNRFAFDAAPMRSAAHLGNYADPETNTVRDNENPLAHVKYIFEKVLPAHVNPDAGLDIIGLGDGADVVESYWNCDETWKLVGNRINCFASVGGQFPEWEIKCDGLREFLNDRGRAYVPSSEPLGLVLSGPLGNPKTTTFTSLGCPVFSAGVPCHVETLFIASHSIVLDWLQEVADTPPEEKPYLNPTFTVVYTEPSETNQTWANGDKEESTEKPATKTSSKEGVEEEQKSHLPEVLKLVEKERARWTKEEINEYWLKAFEECYGKDSDKYQQYLDIIKKQKGKEGKGVRPIRGSIIGDDQEDSNEDTAVVGGEAGPASNVTGTSNGGEQESAQKKEMEQGKEPQKLVIRPKPVESQDKGSEGDK</sequence>
<dbReference type="PANTHER" id="PTHR21357:SF4">
    <property type="entry name" value="FAM172 FAMILY PROTEIN HOMOLOG CG10038"/>
    <property type="match status" value="1"/>
</dbReference>
<feature type="compositionally biased region" description="Basic and acidic residues" evidence="1">
    <location>
        <begin position="382"/>
        <end position="408"/>
    </location>
</feature>
<dbReference type="GO" id="GO:0031048">
    <property type="term" value="P:regulatory ncRNA-mediated heterochromatin formation"/>
    <property type="evidence" value="ECO:0007669"/>
    <property type="project" value="TreeGrafter"/>
</dbReference>
<proteinExistence type="predicted"/>
<evidence type="ECO:0000256" key="1">
    <source>
        <dbReference type="SAM" id="MobiDB-lite"/>
    </source>
</evidence>
<name>A0AAN7UJ42_9PEZI</name>
<feature type="compositionally biased region" description="Polar residues" evidence="1">
    <location>
        <begin position="495"/>
        <end position="507"/>
    </location>
</feature>
<protein>
    <recommendedName>
        <fullName evidence="2">Arb2 domain-containing protein</fullName>
    </recommendedName>
</protein>
<evidence type="ECO:0000313" key="3">
    <source>
        <dbReference type="EMBL" id="KAK5626804.1"/>
    </source>
</evidence>